<dbReference type="EMBL" id="JAPHNI010000026">
    <property type="protein sequence ID" value="KAJ8118217.1"/>
    <property type="molecule type" value="Genomic_DNA"/>
</dbReference>
<name>A0ACC2ISX8_9PLEO</name>
<comment type="caution">
    <text evidence="1">The sequence shown here is derived from an EMBL/GenBank/DDBJ whole genome shotgun (WGS) entry which is preliminary data.</text>
</comment>
<proteinExistence type="predicted"/>
<organism evidence="1 2">
    <name type="scientific">Boeremia exigua</name>
    <dbReference type="NCBI Taxonomy" id="749465"/>
    <lineage>
        <taxon>Eukaryota</taxon>
        <taxon>Fungi</taxon>
        <taxon>Dikarya</taxon>
        <taxon>Ascomycota</taxon>
        <taxon>Pezizomycotina</taxon>
        <taxon>Dothideomycetes</taxon>
        <taxon>Pleosporomycetidae</taxon>
        <taxon>Pleosporales</taxon>
        <taxon>Pleosporineae</taxon>
        <taxon>Didymellaceae</taxon>
        <taxon>Boeremia</taxon>
    </lineage>
</organism>
<dbReference type="Proteomes" id="UP001153331">
    <property type="component" value="Unassembled WGS sequence"/>
</dbReference>
<reference evidence="1" key="1">
    <citation type="submission" date="2022-11" db="EMBL/GenBank/DDBJ databases">
        <title>Genome Sequence of Boeremia exigua.</title>
        <authorList>
            <person name="Buettner E."/>
        </authorList>
    </citation>
    <scope>NUCLEOTIDE SEQUENCE</scope>
    <source>
        <strain evidence="1">CU02</strain>
    </source>
</reference>
<protein>
    <submittedName>
        <fullName evidence="1">Uncharacterized protein</fullName>
    </submittedName>
</protein>
<sequence length="372" mass="40049">MVALHPLGPQDGSPDTITMSDATLELMEKLARHQRLQSAMELVLGKIRSNAGSVTAEDARNLADNAEEGDKLTDDIIGAVADLAVRNEHRKEALDCVPSSTICLSHVVEDLYASVKANPGVVSTGLLQTTQVIVSMMQKAISHTNTPHPELAAELQQEHATIVPKLERGIVTKAEADHSHSLEVQANAHIEKGDINALAQSTAARCERKPSTDSASSNSRPHSGYRTSTPQEPPRQIPDETLSTTEIENERACNDVVATGTSCFEEHSPPEKRPRKNEGALSNSPTRRYHSLSDSTNATRGDSRSSVREHASHAQGGQLPAGCLNSRSTTGETACKTKAHPGQATMLHTRVWLSAIPPTLRGLEMRDMAVAR</sequence>
<evidence type="ECO:0000313" key="2">
    <source>
        <dbReference type="Proteomes" id="UP001153331"/>
    </source>
</evidence>
<accession>A0ACC2ISX8</accession>
<evidence type="ECO:0000313" key="1">
    <source>
        <dbReference type="EMBL" id="KAJ8118217.1"/>
    </source>
</evidence>
<gene>
    <name evidence="1" type="ORF">OPT61_g763</name>
</gene>
<keyword evidence="2" id="KW-1185">Reference proteome</keyword>